<evidence type="ECO:0000256" key="2">
    <source>
        <dbReference type="SAM" id="MobiDB-lite"/>
    </source>
</evidence>
<dbReference type="GO" id="GO:0008270">
    <property type="term" value="F:zinc ion binding"/>
    <property type="evidence" value="ECO:0007669"/>
    <property type="project" value="UniProtKB-KW"/>
</dbReference>
<evidence type="ECO:0000256" key="1">
    <source>
        <dbReference type="PROSITE-ProRule" id="PRU00047"/>
    </source>
</evidence>
<proteinExistence type="predicted"/>
<feature type="region of interest" description="Disordered" evidence="2">
    <location>
        <begin position="1"/>
        <end position="83"/>
    </location>
</feature>
<feature type="region of interest" description="Disordered" evidence="2">
    <location>
        <begin position="113"/>
        <end position="147"/>
    </location>
</feature>
<reference evidence="4" key="2">
    <citation type="submission" date="2015-06" db="UniProtKB">
        <authorList>
            <consortium name="EnsemblProtists"/>
        </authorList>
    </citation>
    <scope>IDENTIFICATION</scope>
    <source>
        <strain evidence="4">Pr102</strain>
    </source>
</reference>
<dbReference type="eggNOG" id="KOG0017">
    <property type="taxonomic scope" value="Eukaryota"/>
</dbReference>
<evidence type="ECO:0000259" key="3">
    <source>
        <dbReference type="PROSITE" id="PS50158"/>
    </source>
</evidence>
<dbReference type="EnsemblProtists" id="Phyra85638">
    <property type="protein sequence ID" value="Phyra85638"/>
    <property type="gene ID" value="Phyra85638"/>
</dbReference>
<keyword evidence="1" id="KW-0863">Zinc-finger</keyword>
<feature type="compositionally biased region" description="Acidic residues" evidence="2">
    <location>
        <begin position="449"/>
        <end position="461"/>
    </location>
</feature>
<keyword evidence="1" id="KW-0479">Metal-binding</keyword>
<dbReference type="InterPro" id="IPR001878">
    <property type="entry name" value="Znf_CCHC"/>
</dbReference>
<feature type="compositionally biased region" description="Polar residues" evidence="2">
    <location>
        <begin position="370"/>
        <end position="379"/>
    </location>
</feature>
<dbReference type="AlphaFoldDB" id="H3H4W9"/>
<name>H3H4W9_PHYRM</name>
<keyword evidence="1" id="KW-0862">Zinc</keyword>
<dbReference type="InParanoid" id="H3H4W9"/>
<dbReference type="Proteomes" id="UP000005238">
    <property type="component" value="Unassembled WGS sequence"/>
</dbReference>
<keyword evidence="5" id="KW-1185">Reference proteome</keyword>
<evidence type="ECO:0000313" key="5">
    <source>
        <dbReference type="Proteomes" id="UP000005238"/>
    </source>
</evidence>
<organism evidence="4 5">
    <name type="scientific">Phytophthora ramorum</name>
    <name type="common">Sudden oak death agent</name>
    <dbReference type="NCBI Taxonomy" id="164328"/>
    <lineage>
        <taxon>Eukaryota</taxon>
        <taxon>Sar</taxon>
        <taxon>Stramenopiles</taxon>
        <taxon>Oomycota</taxon>
        <taxon>Peronosporomycetes</taxon>
        <taxon>Peronosporales</taxon>
        <taxon>Peronosporaceae</taxon>
        <taxon>Phytophthora</taxon>
    </lineage>
</organism>
<feature type="region of interest" description="Disordered" evidence="2">
    <location>
        <begin position="433"/>
        <end position="461"/>
    </location>
</feature>
<dbReference type="PANTHER" id="PTHR48125:SF12">
    <property type="entry name" value="AT HOOK TRANSCRIPTION FACTOR FAMILY-RELATED"/>
    <property type="match status" value="1"/>
</dbReference>
<protein>
    <recommendedName>
        <fullName evidence="3">CCHC-type domain-containing protein</fullName>
    </recommendedName>
</protein>
<feature type="region of interest" description="Disordered" evidence="2">
    <location>
        <begin position="338"/>
        <end position="407"/>
    </location>
</feature>
<feature type="domain" description="CCHC-type" evidence="3">
    <location>
        <begin position="414"/>
        <end position="429"/>
    </location>
</feature>
<sequence>MVVSTRGSVAATAANDGGQANAPPPAAQASSSQAPVPVPPPGQAAQTTSQAPGSAPPSGQAAQPARQAPVPAPPPAQAVQAPAGATALDPTIIAQIASVGPALTALAAAFGANRGGGGSQPSQPQPEQEPNHADDSDGGTGEINNAARGKRLDKIDLRNIKVERFDGTVAAGNFDAKAREFCEELDEQIDDAQALAGRVWSEDVKKAVFKMYLTGMARRWYRDWRTANPAASYSDGANALMYEFRPVLLGVDIAERIKKERKRWNETYREFADRLLQMADALEGGKTVPANARHALVAFVRNAYPKFTDFLETKVSLEDDKPEDQLKVAVAALARKAETDGRLPDRRQTRVTPPAAMTPKNKTPKPASKKPQQSTTKNAKNPKKRPAEAQAQAAVVERKKKPKTTNVNTKSSFKCYECGAAGHTADFCRTYLQGNKNGEFGKGTALNAEAEEESENDEDDQ</sequence>
<accession>H3H4W9</accession>
<evidence type="ECO:0000313" key="4">
    <source>
        <dbReference type="EnsemblProtists" id="Phyra85638"/>
    </source>
</evidence>
<dbReference type="PROSITE" id="PS50158">
    <property type="entry name" value="ZF_CCHC"/>
    <property type="match status" value="1"/>
</dbReference>
<feature type="compositionally biased region" description="Basic and acidic residues" evidence="2">
    <location>
        <begin position="338"/>
        <end position="348"/>
    </location>
</feature>
<dbReference type="EMBL" id="DS566260">
    <property type="status" value="NOT_ANNOTATED_CDS"/>
    <property type="molecule type" value="Genomic_DNA"/>
</dbReference>
<dbReference type="PANTHER" id="PTHR48125">
    <property type="entry name" value="LP07818P1"/>
    <property type="match status" value="1"/>
</dbReference>
<dbReference type="GO" id="GO:0003676">
    <property type="term" value="F:nucleic acid binding"/>
    <property type="evidence" value="ECO:0007669"/>
    <property type="project" value="InterPro"/>
</dbReference>
<dbReference type="HOGENOM" id="CLU_047648_1_0_1"/>
<feature type="compositionally biased region" description="Low complexity" evidence="2">
    <location>
        <begin position="43"/>
        <end position="69"/>
    </location>
</feature>
<feature type="compositionally biased region" description="Low complexity" evidence="2">
    <location>
        <begin position="13"/>
        <end position="35"/>
    </location>
</feature>
<reference evidence="5" key="1">
    <citation type="journal article" date="2006" name="Science">
        <title>Phytophthora genome sequences uncover evolutionary origins and mechanisms of pathogenesis.</title>
        <authorList>
            <person name="Tyler B.M."/>
            <person name="Tripathy S."/>
            <person name="Zhang X."/>
            <person name="Dehal P."/>
            <person name="Jiang R.H."/>
            <person name="Aerts A."/>
            <person name="Arredondo F.D."/>
            <person name="Baxter L."/>
            <person name="Bensasson D."/>
            <person name="Beynon J.L."/>
            <person name="Chapman J."/>
            <person name="Damasceno C.M."/>
            <person name="Dorrance A.E."/>
            <person name="Dou D."/>
            <person name="Dickerman A.W."/>
            <person name="Dubchak I.L."/>
            <person name="Garbelotto M."/>
            <person name="Gijzen M."/>
            <person name="Gordon S.G."/>
            <person name="Govers F."/>
            <person name="Grunwald N.J."/>
            <person name="Huang W."/>
            <person name="Ivors K.L."/>
            <person name="Jones R.W."/>
            <person name="Kamoun S."/>
            <person name="Krampis K."/>
            <person name="Lamour K.H."/>
            <person name="Lee M.K."/>
            <person name="McDonald W.H."/>
            <person name="Medina M."/>
            <person name="Meijer H.J."/>
            <person name="Nordberg E.K."/>
            <person name="Maclean D.J."/>
            <person name="Ospina-Giraldo M.D."/>
            <person name="Morris P.F."/>
            <person name="Phuntumart V."/>
            <person name="Putnam N.H."/>
            <person name="Rash S."/>
            <person name="Rose J.K."/>
            <person name="Sakihama Y."/>
            <person name="Salamov A.A."/>
            <person name="Savidor A."/>
            <person name="Scheuring C.F."/>
            <person name="Smith B.M."/>
            <person name="Sobral B.W."/>
            <person name="Terry A."/>
            <person name="Torto-Alalibo T.A."/>
            <person name="Win J."/>
            <person name="Xu Z."/>
            <person name="Zhang H."/>
            <person name="Grigoriev I.V."/>
            <person name="Rokhsar D.S."/>
            <person name="Boore J.L."/>
        </authorList>
    </citation>
    <scope>NUCLEOTIDE SEQUENCE [LARGE SCALE GENOMIC DNA]</scope>
    <source>
        <strain evidence="5">Pr102</strain>
    </source>
</reference>